<reference evidence="7 8" key="1">
    <citation type="submission" date="2023-07" db="EMBL/GenBank/DDBJ databases">
        <title>Sorghum-associated microbial communities from plants grown in Nebraska, USA.</title>
        <authorList>
            <person name="Schachtman D."/>
        </authorList>
    </citation>
    <scope>NUCLEOTIDE SEQUENCE [LARGE SCALE GENOMIC DNA]</scope>
    <source>
        <strain evidence="7 8">584</strain>
    </source>
</reference>
<comment type="caution">
    <text evidence="7">The sequence shown here is derived from an EMBL/GenBank/DDBJ whole genome shotgun (WGS) entry which is preliminary data.</text>
</comment>
<evidence type="ECO:0000259" key="6">
    <source>
        <dbReference type="Pfam" id="PF13458"/>
    </source>
</evidence>
<dbReference type="PRINTS" id="PR00337">
    <property type="entry name" value="LEUILEVALBP"/>
</dbReference>
<evidence type="ECO:0000256" key="3">
    <source>
        <dbReference type="ARBA" id="ARBA00022729"/>
    </source>
</evidence>
<evidence type="ECO:0000313" key="7">
    <source>
        <dbReference type="EMBL" id="MDR6287667.1"/>
    </source>
</evidence>
<feature type="domain" description="Leucine-binding protein" evidence="6">
    <location>
        <begin position="28"/>
        <end position="364"/>
    </location>
</feature>
<dbReference type="Proteomes" id="UP001262410">
    <property type="component" value="Unassembled WGS sequence"/>
</dbReference>
<evidence type="ECO:0000256" key="4">
    <source>
        <dbReference type="ARBA" id="ARBA00022970"/>
    </source>
</evidence>
<evidence type="ECO:0000256" key="1">
    <source>
        <dbReference type="ARBA" id="ARBA00010062"/>
    </source>
</evidence>
<keyword evidence="2" id="KW-0813">Transport</keyword>
<dbReference type="CDD" id="cd06342">
    <property type="entry name" value="PBP1_ABC_LIVBP-like"/>
    <property type="match status" value="1"/>
</dbReference>
<organism evidence="7 8">
    <name type="scientific">Inquilinus ginsengisoli</name>
    <dbReference type="NCBI Taxonomy" id="363840"/>
    <lineage>
        <taxon>Bacteria</taxon>
        <taxon>Pseudomonadati</taxon>
        <taxon>Pseudomonadota</taxon>
        <taxon>Alphaproteobacteria</taxon>
        <taxon>Rhodospirillales</taxon>
        <taxon>Rhodospirillaceae</taxon>
        <taxon>Inquilinus</taxon>
    </lineage>
</organism>
<keyword evidence="3 5" id="KW-0732">Signal</keyword>
<dbReference type="InterPro" id="IPR028082">
    <property type="entry name" value="Peripla_BP_I"/>
</dbReference>
<sequence>MRSRFARILLAAAALGTLAAHAPAMADVKLGVAGPLTGPNASVGEQFRRGAEAAVRVLNAAGGVNGEQVTIVYGDDASDPRQGVAAANELVDQKVVAVIGHYNSSVSIPASTIYAEEGVLQITPGSTNPQLTEQGIKTVFRTCGRDDQQGDVAGRFLATAYKGGKVAILQDQTTYGKGLADATRARMNALGLTEVLYEGITVGERDFSAVVSKMKAANVDAVFFGGLHNEAGLILRQMRDQGLKAQFLSDDGTVSQEFWGITGPAGEGSLVTFGPEPRDVPQAKDAVAKFRADGYEPEGYTLYAYAAVEAWAEAAKKAGSVDGTKVAAALHDGSAYDTVIGKLSFDAKGDPAGSNYVLYAWKDGKMMQLSDEQVAKLGK</sequence>
<dbReference type="SUPFAM" id="SSF53822">
    <property type="entry name" value="Periplasmic binding protein-like I"/>
    <property type="match status" value="1"/>
</dbReference>
<evidence type="ECO:0000313" key="8">
    <source>
        <dbReference type="Proteomes" id="UP001262410"/>
    </source>
</evidence>
<evidence type="ECO:0000256" key="5">
    <source>
        <dbReference type="SAM" id="SignalP"/>
    </source>
</evidence>
<keyword evidence="8" id="KW-1185">Reference proteome</keyword>
<name>A0ABU1JH69_9PROT</name>
<protein>
    <submittedName>
        <fullName evidence="7">Branched-chain amino acid transport system substrate-binding protein</fullName>
    </submittedName>
</protein>
<dbReference type="PANTHER" id="PTHR47151:SF2">
    <property type="entry name" value="AMINO ACID BINDING PROTEIN"/>
    <property type="match status" value="1"/>
</dbReference>
<dbReference type="EMBL" id="JAVDPW010000001">
    <property type="protein sequence ID" value="MDR6287667.1"/>
    <property type="molecule type" value="Genomic_DNA"/>
</dbReference>
<dbReference type="Gene3D" id="3.40.50.2300">
    <property type="match status" value="2"/>
</dbReference>
<evidence type="ECO:0000256" key="2">
    <source>
        <dbReference type="ARBA" id="ARBA00022448"/>
    </source>
</evidence>
<accession>A0ABU1JH69</accession>
<dbReference type="InterPro" id="IPR028081">
    <property type="entry name" value="Leu-bd"/>
</dbReference>
<dbReference type="Pfam" id="PF13458">
    <property type="entry name" value="Peripla_BP_6"/>
    <property type="match status" value="1"/>
</dbReference>
<dbReference type="InterPro" id="IPR000709">
    <property type="entry name" value="Leu_Ile_Val-bd"/>
</dbReference>
<proteinExistence type="inferred from homology"/>
<feature type="signal peptide" evidence="5">
    <location>
        <begin position="1"/>
        <end position="26"/>
    </location>
</feature>
<comment type="similarity">
    <text evidence="1">Belongs to the leucine-binding protein family.</text>
</comment>
<gene>
    <name evidence="7" type="ORF">E9232_000166</name>
</gene>
<keyword evidence="4" id="KW-0029">Amino-acid transport</keyword>
<dbReference type="PANTHER" id="PTHR47151">
    <property type="entry name" value="LEU/ILE/VAL-BINDING ABC TRANSPORTER SUBUNIT"/>
    <property type="match status" value="1"/>
</dbReference>
<feature type="chain" id="PRO_5045095562" evidence="5">
    <location>
        <begin position="27"/>
        <end position="379"/>
    </location>
</feature>
<dbReference type="RefSeq" id="WP_309791533.1">
    <property type="nucleotide sequence ID" value="NZ_JAVDPW010000001.1"/>
</dbReference>